<evidence type="ECO:0000313" key="16">
    <source>
        <dbReference type="EMBL" id="EHR34719.1"/>
    </source>
</evidence>
<dbReference type="EC" id="5.4.2.12" evidence="4 10"/>
<dbReference type="HOGENOM" id="CLU_026099_2_0_9"/>
<evidence type="ECO:0000256" key="1">
    <source>
        <dbReference type="ARBA" id="ARBA00000370"/>
    </source>
</evidence>
<dbReference type="STRING" id="883114.HMPREF9709_00689"/>
<proteinExistence type="inferred from homology"/>
<keyword evidence="7 10" id="KW-0464">Manganese</keyword>
<feature type="binding site" evidence="10 13">
    <location>
        <position position="446"/>
    </location>
    <ligand>
        <name>Mn(2+)</name>
        <dbReference type="ChEBI" id="CHEBI:29035"/>
        <label>2</label>
    </ligand>
</feature>
<dbReference type="AlphaFoldDB" id="H3NMX8"/>
<comment type="pathway">
    <text evidence="2 10">Carbohydrate degradation; glycolysis; pyruvate from D-glyceraldehyde 3-phosphate: step 3/5.</text>
</comment>
<feature type="binding site" evidence="10 12">
    <location>
        <position position="338"/>
    </location>
    <ligand>
        <name>substrate</name>
    </ligand>
</feature>
<evidence type="ECO:0000256" key="3">
    <source>
        <dbReference type="ARBA" id="ARBA00008819"/>
    </source>
</evidence>
<dbReference type="RefSeq" id="WP_005397990.1">
    <property type="nucleotide sequence ID" value="NZ_JH601088.1"/>
</dbReference>
<dbReference type="PANTHER" id="PTHR31637">
    <property type="entry name" value="2,3-BISPHOSPHOGLYCERATE-INDEPENDENT PHOSPHOGLYCERATE MUTASE"/>
    <property type="match status" value="1"/>
</dbReference>
<dbReference type="Gene3D" id="3.40.720.10">
    <property type="entry name" value="Alkaline Phosphatase, subunit A"/>
    <property type="match status" value="1"/>
</dbReference>
<feature type="active site" description="Phosphoserine intermediate" evidence="10 11">
    <location>
        <position position="61"/>
    </location>
</feature>
<feature type="binding site" evidence="10 13">
    <location>
        <position position="465"/>
    </location>
    <ligand>
        <name>Mn(2+)</name>
        <dbReference type="ChEBI" id="CHEBI:29035"/>
        <label>1</label>
    </ligand>
</feature>
<sequence length="518" mass="57619">MNKKVMLIIMDGWGYGKDYPGNAVKLANTPVFDKNIKMYPNTSIKASGLDVGLPEGQMGNSEVGHMNIGAGRIIYQDLTLISKEIEEGVFYNNQYLVEAVKKAKENNKALHLIGLSSYGGVHSHLTHLFALLELAKKHDLKQVYVHAILDGRDVSPTAGVSDIKDLQNKVDEIGYGKIATVIGRYYAMDRDKRWDRTQLAYRAITLGEGKQVTDPIASIQEEYDKSTQEKNTTDEFMTPTVIMENNEPVATLNDGDSVIFFNFRPDRARQLTRAIVDEDFDGFIREKQVHTHFVTMTTYDKTIENVSIAYPPKDIKNTFGDVVANHGLKQLRMAETEKYAHVTFFFNGGIEPPLEGEERILVPSPKVATYDLQPEMSAFELKDKAIERIKSEEPSAIILNFANPDMVGHTGIIEAAKKAVETVDQCVGEIVEVGLEHGYEFIITADHGNSEQLIDFETGLPFTAHTTNLVPVIYVTKDTEGVTMRDGGRLADLAPTMLDILGLEKPAEMTGKSLINRG</sequence>
<keyword evidence="8 10" id="KW-0413">Isomerase</keyword>
<evidence type="ECO:0000256" key="9">
    <source>
        <dbReference type="ARBA" id="ARBA00071648"/>
    </source>
</evidence>
<dbReference type="InterPro" id="IPR011258">
    <property type="entry name" value="BPG-indep_PGM_N"/>
</dbReference>
<dbReference type="CDD" id="cd16010">
    <property type="entry name" value="iPGM"/>
    <property type="match status" value="1"/>
</dbReference>
<feature type="binding site" evidence="10 12">
    <location>
        <begin position="152"/>
        <end position="153"/>
    </location>
    <ligand>
        <name>substrate</name>
    </ligand>
</feature>
<dbReference type="Proteomes" id="UP000004191">
    <property type="component" value="Unassembled WGS sequence"/>
</dbReference>
<name>H3NMX8_9FIRM</name>
<feature type="binding site" evidence="10 13">
    <location>
        <position position="405"/>
    </location>
    <ligand>
        <name>Mn(2+)</name>
        <dbReference type="ChEBI" id="CHEBI:29035"/>
        <label>1</label>
    </ligand>
</feature>
<evidence type="ECO:0000256" key="4">
    <source>
        <dbReference type="ARBA" id="ARBA00012026"/>
    </source>
</evidence>
<feature type="binding site" evidence="10 12">
    <location>
        <position position="184"/>
    </location>
    <ligand>
        <name>substrate</name>
    </ligand>
</feature>
<feature type="binding site" evidence="10 13">
    <location>
        <position position="409"/>
    </location>
    <ligand>
        <name>Mn(2+)</name>
        <dbReference type="ChEBI" id="CHEBI:29035"/>
        <label>1</label>
    </ligand>
</feature>
<comment type="catalytic activity">
    <reaction evidence="1 10">
        <text>(2R)-2-phosphoglycerate = (2R)-3-phosphoglycerate</text>
        <dbReference type="Rhea" id="RHEA:15901"/>
        <dbReference type="ChEBI" id="CHEBI:58272"/>
        <dbReference type="ChEBI" id="CHEBI:58289"/>
        <dbReference type="EC" id="5.4.2.12"/>
    </reaction>
</comment>
<organism evidence="16 17">
    <name type="scientific">Helcococcus kunzii ATCC 51366</name>
    <dbReference type="NCBI Taxonomy" id="883114"/>
    <lineage>
        <taxon>Bacteria</taxon>
        <taxon>Bacillati</taxon>
        <taxon>Bacillota</taxon>
        <taxon>Tissierellia</taxon>
        <taxon>Tissierellales</taxon>
        <taxon>Peptoniphilaceae</taxon>
        <taxon>Helcococcus</taxon>
    </lineage>
</organism>
<dbReference type="FunFam" id="3.40.1450.10:FF:000001">
    <property type="entry name" value="2,3-bisphosphoglycerate-independent phosphoglycerate mutase"/>
    <property type="match status" value="1"/>
</dbReference>
<dbReference type="PANTHER" id="PTHR31637:SF0">
    <property type="entry name" value="2,3-BISPHOSPHOGLYCERATE-INDEPENDENT PHOSPHOGLYCERATE MUTASE"/>
    <property type="match status" value="1"/>
</dbReference>
<protein>
    <recommendedName>
        <fullName evidence="9 10">2,3-bisphosphoglycerate-independent phosphoglycerate mutase</fullName>
        <shortName evidence="10">BPG-independent PGAM</shortName>
        <shortName evidence="10">Phosphoglyceromutase</shortName>
        <shortName evidence="10">iPGM</shortName>
        <ecNumber evidence="4 10">5.4.2.12</ecNumber>
    </recommendedName>
</protein>
<dbReference type="GO" id="GO:0030145">
    <property type="term" value="F:manganese ion binding"/>
    <property type="evidence" value="ECO:0007669"/>
    <property type="project" value="UniProtKB-UniRule"/>
</dbReference>
<gene>
    <name evidence="10" type="primary">gpmI</name>
    <name evidence="16" type="ORF">HMPREF9709_00689</name>
</gene>
<dbReference type="InterPro" id="IPR006124">
    <property type="entry name" value="Metalloenzyme"/>
</dbReference>
<dbReference type="Gene3D" id="3.40.1450.10">
    <property type="entry name" value="BPG-independent phosphoglycerate mutase, domain B"/>
    <property type="match status" value="1"/>
</dbReference>
<dbReference type="OrthoDB" id="9800863at2"/>
<dbReference type="InterPro" id="IPR036646">
    <property type="entry name" value="PGAM_B_sf"/>
</dbReference>
<dbReference type="Pfam" id="PF01676">
    <property type="entry name" value="Metalloenzyme"/>
    <property type="match status" value="1"/>
</dbReference>
<keyword evidence="5 10" id="KW-0479">Metal-binding</keyword>
<comment type="similarity">
    <text evidence="3 10">Belongs to the BPG-independent phosphoglycerate mutase family.</text>
</comment>
<comment type="caution">
    <text evidence="16">The sequence shown here is derived from an EMBL/GenBank/DDBJ whole genome shotgun (WGS) entry which is preliminary data.</text>
</comment>
<dbReference type="UniPathway" id="UPA00109">
    <property type="reaction ID" value="UER00186"/>
</dbReference>
<dbReference type="GO" id="GO:0006007">
    <property type="term" value="P:glucose catabolic process"/>
    <property type="evidence" value="ECO:0007669"/>
    <property type="project" value="InterPro"/>
</dbReference>
<dbReference type="NCBIfam" id="TIGR01307">
    <property type="entry name" value="pgm_bpd_ind"/>
    <property type="match status" value="1"/>
</dbReference>
<dbReference type="InterPro" id="IPR005995">
    <property type="entry name" value="Pgm_bpd_ind"/>
</dbReference>
<evidence type="ECO:0000259" key="14">
    <source>
        <dbReference type="Pfam" id="PF01676"/>
    </source>
</evidence>
<evidence type="ECO:0000256" key="5">
    <source>
        <dbReference type="ARBA" id="ARBA00022723"/>
    </source>
</evidence>
<comment type="cofactor">
    <cofactor evidence="10">
        <name>Mn(2+)</name>
        <dbReference type="ChEBI" id="CHEBI:29035"/>
    </cofactor>
    <text evidence="10">Binds 2 manganese ions per subunit.</text>
</comment>
<evidence type="ECO:0000256" key="10">
    <source>
        <dbReference type="HAMAP-Rule" id="MF_01038"/>
    </source>
</evidence>
<dbReference type="SUPFAM" id="SSF53649">
    <property type="entry name" value="Alkaline phosphatase-like"/>
    <property type="match status" value="1"/>
</dbReference>
<evidence type="ECO:0000256" key="7">
    <source>
        <dbReference type="ARBA" id="ARBA00023211"/>
    </source>
</evidence>
<keyword evidence="17" id="KW-1185">Reference proteome</keyword>
<evidence type="ECO:0000256" key="13">
    <source>
        <dbReference type="PIRSR" id="PIRSR001492-3"/>
    </source>
</evidence>
<reference evidence="16 17" key="1">
    <citation type="submission" date="2012-01" db="EMBL/GenBank/DDBJ databases">
        <title>The Genome Sequence of Helcococcus kunzii ATCC 51366.</title>
        <authorList>
            <consortium name="The Broad Institute Genome Sequencing Platform"/>
            <person name="Earl A."/>
            <person name="Ward D."/>
            <person name="Feldgarden M."/>
            <person name="Gevers D."/>
            <person name="Huys G."/>
            <person name="Young S.K."/>
            <person name="Zeng Q."/>
            <person name="Gargeya S."/>
            <person name="Fitzgerald M."/>
            <person name="Haas B."/>
            <person name="Abouelleil A."/>
            <person name="Alvarado L."/>
            <person name="Arachchi H.M."/>
            <person name="Berlin A."/>
            <person name="Chapman S.B."/>
            <person name="Gearin G."/>
            <person name="Goldberg J."/>
            <person name="Griggs A."/>
            <person name="Gujja S."/>
            <person name="Hansen M."/>
            <person name="Heiman D."/>
            <person name="Howarth C."/>
            <person name="Larimer J."/>
            <person name="Lui A."/>
            <person name="MacDonald P.J.P."/>
            <person name="McCowen C."/>
            <person name="Montmayeur A."/>
            <person name="Murphy C."/>
            <person name="Neiman D."/>
            <person name="Pearson M."/>
            <person name="Priest M."/>
            <person name="Roberts A."/>
            <person name="Saif S."/>
            <person name="Shea T."/>
            <person name="Sisk P."/>
            <person name="Stolte C."/>
            <person name="Sykes S."/>
            <person name="Wortman J."/>
            <person name="Nusbaum C."/>
            <person name="Birren B."/>
        </authorList>
    </citation>
    <scope>NUCLEOTIDE SEQUENCE [LARGE SCALE GENOMIC DNA]</scope>
    <source>
        <strain evidence="16 17">ATCC 51366</strain>
    </source>
</reference>
<evidence type="ECO:0000256" key="12">
    <source>
        <dbReference type="PIRSR" id="PIRSR001492-2"/>
    </source>
</evidence>
<evidence type="ECO:0000313" key="17">
    <source>
        <dbReference type="Proteomes" id="UP000004191"/>
    </source>
</evidence>
<keyword evidence="6 10" id="KW-0324">Glycolysis</keyword>
<feature type="domain" description="BPG-independent PGAM N-terminal" evidence="15">
    <location>
        <begin position="81"/>
        <end position="301"/>
    </location>
</feature>
<dbReference type="EMBL" id="AGEI01000019">
    <property type="protein sequence ID" value="EHR34719.1"/>
    <property type="molecule type" value="Genomic_DNA"/>
</dbReference>
<evidence type="ECO:0000256" key="11">
    <source>
        <dbReference type="PIRSR" id="PIRSR001492-1"/>
    </source>
</evidence>
<dbReference type="GeneID" id="96998694"/>
<dbReference type="PATRIC" id="fig|883114.3.peg.683"/>
<feature type="binding site" evidence="10 13">
    <location>
        <position position="447"/>
    </location>
    <ligand>
        <name>Mn(2+)</name>
        <dbReference type="ChEBI" id="CHEBI:29035"/>
        <label>2</label>
    </ligand>
</feature>
<comment type="function">
    <text evidence="10">Catalyzes the interconversion of 2-phosphoglycerate and 3-phosphoglycerate.</text>
</comment>
<dbReference type="Pfam" id="PF06415">
    <property type="entry name" value="iPGM_N"/>
    <property type="match status" value="1"/>
</dbReference>
<dbReference type="HAMAP" id="MF_01038">
    <property type="entry name" value="GpmI"/>
    <property type="match status" value="1"/>
</dbReference>
<feature type="binding site" evidence="10 13">
    <location>
        <position position="11"/>
    </location>
    <ligand>
        <name>Mn(2+)</name>
        <dbReference type="ChEBI" id="CHEBI:29035"/>
        <label>2</label>
    </ligand>
</feature>
<evidence type="ECO:0000259" key="15">
    <source>
        <dbReference type="Pfam" id="PF06415"/>
    </source>
</evidence>
<evidence type="ECO:0000256" key="6">
    <source>
        <dbReference type="ARBA" id="ARBA00023152"/>
    </source>
</evidence>
<dbReference type="PIRSF" id="PIRSF001492">
    <property type="entry name" value="IPGAM"/>
    <property type="match status" value="1"/>
</dbReference>
<dbReference type="GO" id="GO:0006096">
    <property type="term" value="P:glycolytic process"/>
    <property type="evidence" value="ECO:0007669"/>
    <property type="project" value="UniProtKB-UniRule"/>
</dbReference>
<feature type="binding site" evidence="10 12">
    <location>
        <begin position="264"/>
        <end position="267"/>
    </location>
    <ligand>
        <name>substrate</name>
    </ligand>
</feature>
<dbReference type="GO" id="GO:0004619">
    <property type="term" value="F:phosphoglycerate mutase activity"/>
    <property type="evidence" value="ECO:0007669"/>
    <property type="project" value="UniProtKB-UniRule"/>
</dbReference>
<feature type="binding site" evidence="10 13">
    <location>
        <position position="61"/>
    </location>
    <ligand>
        <name>Mn(2+)</name>
        <dbReference type="ChEBI" id="CHEBI:29035"/>
        <label>2</label>
    </ligand>
</feature>
<comment type="subunit">
    <text evidence="10">Monomer.</text>
</comment>
<dbReference type="InterPro" id="IPR017850">
    <property type="entry name" value="Alkaline_phosphatase_core_sf"/>
</dbReference>
<accession>H3NMX8</accession>
<dbReference type="eggNOG" id="COG0696">
    <property type="taxonomic scope" value="Bacteria"/>
</dbReference>
<feature type="binding site" evidence="10 12">
    <location>
        <position position="190"/>
    </location>
    <ligand>
        <name>substrate</name>
    </ligand>
</feature>
<feature type="binding site" evidence="10 12">
    <location>
        <position position="122"/>
    </location>
    <ligand>
        <name>substrate</name>
    </ligand>
</feature>
<dbReference type="SUPFAM" id="SSF64158">
    <property type="entry name" value="2,3-Bisphosphoglycerate-independent phosphoglycerate mutase, substrate-binding domain"/>
    <property type="match status" value="1"/>
</dbReference>
<evidence type="ECO:0000256" key="2">
    <source>
        <dbReference type="ARBA" id="ARBA00004798"/>
    </source>
</evidence>
<feature type="domain" description="Metalloenzyme" evidence="14">
    <location>
        <begin position="3"/>
        <end position="505"/>
    </location>
</feature>
<dbReference type="GO" id="GO:0005829">
    <property type="term" value="C:cytosol"/>
    <property type="evidence" value="ECO:0007669"/>
    <property type="project" value="TreeGrafter"/>
</dbReference>
<evidence type="ECO:0000256" key="8">
    <source>
        <dbReference type="ARBA" id="ARBA00023235"/>
    </source>
</evidence>